<dbReference type="EMBL" id="JARKIE010000278">
    <property type="protein sequence ID" value="KAJ7658538.1"/>
    <property type="molecule type" value="Genomic_DNA"/>
</dbReference>
<evidence type="ECO:0000313" key="1">
    <source>
        <dbReference type="EMBL" id="KAJ7658538.1"/>
    </source>
</evidence>
<sequence length="78" mass="8764">MAHVARHWDLIEALELSKRVEGVTRNAAAHPVPTRAEFLLYAQTLRLPADLQRDLVDRGHLVAGGGRHFSVLKHSFML</sequence>
<accession>A0AAD7CQS0</accession>
<reference evidence="1" key="1">
    <citation type="submission" date="2023-03" db="EMBL/GenBank/DDBJ databases">
        <title>Massive genome expansion in bonnet fungi (Mycena s.s.) driven by repeated elements and novel gene families across ecological guilds.</title>
        <authorList>
            <consortium name="Lawrence Berkeley National Laboratory"/>
            <person name="Harder C.B."/>
            <person name="Miyauchi S."/>
            <person name="Viragh M."/>
            <person name="Kuo A."/>
            <person name="Thoen E."/>
            <person name="Andreopoulos B."/>
            <person name="Lu D."/>
            <person name="Skrede I."/>
            <person name="Drula E."/>
            <person name="Henrissat B."/>
            <person name="Morin E."/>
            <person name="Kohler A."/>
            <person name="Barry K."/>
            <person name="LaButti K."/>
            <person name="Morin E."/>
            <person name="Salamov A."/>
            <person name="Lipzen A."/>
            <person name="Mereny Z."/>
            <person name="Hegedus B."/>
            <person name="Baldrian P."/>
            <person name="Stursova M."/>
            <person name="Weitz H."/>
            <person name="Taylor A."/>
            <person name="Grigoriev I.V."/>
            <person name="Nagy L.G."/>
            <person name="Martin F."/>
            <person name="Kauserud H."/>
        </authorList>
    </citation>
    <scope>NUCLEOTIDE SEQUENCE</scope>
    <source>
        <strain evidence="1">CBHHK067</strain>
    </source>
</reference>
<evidence type="ECO:0000313" key="2">
    <source>
        <dbReference type="Proteomes" id="UP001221757"/>
    </source>
</evidence>
<gene>
    <name evidence="1" type="ORF">B0H17DRAFT_1096810</name>
</gene>
<dbReference type="AlphaFoldDB" id="A0AAD7CQS0"/>
<dbReference type="Proteomes" id="UP001221757">
    <property type="component" value="Unassembled WGS sequence"/>
</dbReference>
<name>A0AAD7CQS0_MYCRO</name>
<protein>
    <submittedName>
        <fullName evidence="1">Uncharacterized protein</fullName>
    </submittedName>
</protein>
<organism evidence="1 2">
    <name type="scientific">Mycena rosella</name>
    <name type="common">Pink bonnet</name>
    <name type="synonym">Agaricus rosellus</name>
    <dbReference type="NCBI Taxonomy" id="1033263"/>
    <lineage>
        <taxon>Eukaryota</taxon>
        <taxon>Fungi</taxon>
        <taxon>Dikarya</taxon>
        <taxon>Basidiomycota</taxon>
        <taxon>Agaricomycotina</taxon>
        <taxon>Agaricomycetes</taxon>
        <taxon>Agaricomycetidae</taxon>
        <taxon>Agaricales</taxon>
        <taxon>Marasmiineae</taxon>
        <taxon>Mycenaceae</taxon>
        <taxon>Mycena</taxon>
    </lineage>
</organism>
<keyword evidence="2" id="KW-1185">Reference proteome</keyword>
<comment type="caution">
    <text evidence="1">The sequence shown here is derived from an EMBL/GenBank/DDBJ whole genome shotgun (WGS) entry which is preliminary data.</text>
</comment>
<proteinExistence type="predicted"/>